<evidence type="ECO:0000256" key="1">
    <source>
        <dbReference type="SAM" id="MobiDB-lite"/>
    </source>
</evidence>
<dbReference type="InterPro" id="IPR045684">
    <property type="entry name" value="DUF6191"/>
</dbReference>
<proteinExistence type="predicted"/>
<comment type="caution">
    <text evidence="2">The sequence shown here is derived from an EMBL/GenBank/DDBJ whole genome shotgun (WGS) entry which is preliminary data.</text>
</comment>
<accession>A0ABP9GXQ5</accession>
<gene>
    <name evidence="2" type="ORF">GCM10023205_13600</name>
</gene>
<reference evidence="3" key="1">
    <citation type="journal article" date="2019" name="Int. J. Syst. Evol. Microbiol.">
        <title>The Global Catalogue of Microorganisms (GCM) 10K type strain sequencing project: providing services to taxonomists for standard genome sequencing and annotation.</title>
        <authorList>
            <consortium name="The Broad Institute Genomics Platform"/>
            <consortium name="The Broad Institute Genome Sequencing Center for Infectious Disease"/>
            <person name="Wu L."/>
            <person name="Ma J."/>
        </authorList>
    </citation>
    <scope>NUCLEOTIDE SEQUENCE [LARGE SCALE GENOMIC DNA]</scope>
    <source>
        <strain evidence="3">JCM 17986</strain>
    </source>
</reference>
<dbReference type="EMBL" id="BAABHS010000004">
    <property type="protein sequence ID" value="GAA4953515.1"/>
    <property type="molecule type" value="Genomic_DNA"/>
</dbReference>
<evidence type="ECO:0000313" key="3">
    <source>
        <dbReference type="Proteomes" id="UP001500466"/>
    </source>
</evidence>
<organism evidence="2 3">
    <name type="scientific">Yinghuangia aomiensis</name>
    <dbReference type="NCBI Taxonomy" id="676205"/>
    <lineage>
        <taxon>Bacteria</taxon>
        <taxon>Bacillati</taxon>
        <taxon>Actinomycetota</taxon>
        <taxon>Actinomycetes</taxon>
        <taxon>Kitasatosporales</taxon>
        <taxon>Streptomycetaceae</taxon>
        <taxon>Yinghuangia</taxon>
    </lineage>
</organism>
<feature type="compositionally biased region" description="Gly residues" evidence="1">
    <location>
        <begin position="86"/>
        <end position="95"/>
    </location>
</feature>
<keyword evidence="3" id="KW-1185">Reference proteome</keyword>
<dbReference type="Pfam" id="PF19690">
    <property type="entry name" value="DUF6191"/>
    <property type="match status" value="1"/>
</dbReference>
<protein>
    <submittedName>
        <fullName evidence="2">Uncharacterized protein</fullName>
    </submittedName>
</protein>
<feature type="compositionally biased region" description="Basic and acidic residues" evidence="1">
    <location>
        <begin position="17"/>
        <end position="31"/>
    </location>
</feature>
<feature type="compositionally biased region" description="Acidic residues" evidence="1">
    <location>
        <begin position="71"/>
        <end position="80"/>
    </location>
</feature>
<sequence length="95" mass="9523">MFGGMGLFEELFSPGAKHRDDERNRLTVARDDDQENGGPGPIDFKRGVVVIRVPAKPSAAADSADAAADPDGGEAGEDAGDSAGTITGGSGPPGV</sequence>
<name>A0ABP9GXQ5_9ACTN</name>
<feature type="region of interest" description="Disordered" evidence="1">
    <location>
        <begin position="13"/>
        <end position="45"/>
    </location>
</feature>
<dbReference type="Proteomes" id="UP001500466">
    <property type="component" value="Unassembled WGS sequence"/>
</dbReference>
<feature type="compositionally biased region" description="Low complexity" evidence="1">
    <location>
        <begin position="57"/>
        <end position="70"/>
    </location>
</feature>
<evidence type="ECO:0000313" key="2">
    <source>
        <dbReference type="EMBL" id="GAA4953515.1"/>
    </source>
</evidence>
<feature type="region of interest" description="Disordered" evidence="1">
    <location>
        <begin position="57"/>
        <end position="95"/>
    </location>
</feature>